<dbReference type="GO" id="GO:0003677">
    <property type="term" value="F:DNA binding"/>
    <property type="evidence" value="ECO:0007669"/>
    <property type="project" value="InterPro"/>
</dbReference>
<protein>
    <submittedName>
        <fullName evidence="3">Transposase, IS116/IS110/IS902</fullName>
    </submittedName>
</protein>
<proteinExistence type="predicted"/>
<evidence type="ECO:0000259" key="2">
    <source>
        <dbReference type="Pfam" id="PF02371"/>
    </source>
</evidence>
<dbReference type="InterPro" id="IPR047650">
    <property type="entry name" value="Transpos_IS110"/>
</dbReference>
<dbReference type="Pfam" id="PF02371">
    <property type="entry name" value="Transposase_20"/>
    <property type="match status" value="1"/>
</dbReference>
<dbReference type="EMBL" id="UGOL01000001">
    <property type="protein sequence ID" value="STX80864.1"/>
    <property type="molecule type" value="Genomic_DNA"/>
</dbReference>
<dbReference type="GO" id="GO:0004803">
    <property type="term" value="F:transposase activity"/>
    <property type="evidence" value="ECO:0007669"/>
    <property type="project" value="InterPro"/>
</dbReference>
<evidence type="ECO:0000313" key="3">
    <source>
        <dbReference type="EMBL" id="STX80864.1"/>
    </source>
</evidence>
<dbReference type="AlphaFoldDB" id="A0A378KGE1"/>
<dbReference type="GO" id="GO:0006313">
    <property type="term" value="P:DNA transposition"/>
    <property type="evidence" value="ECO:0007669"/>
    <property type="project" value="InterPro"/>
</dbReference>
<dbReference type="InterPro" id="IPR003346">
    <property type="entry name" value="Transposase_20"/>
</dbReference>
<sequence length="470" mass="53245">MKKSTRTTPLVSKGISKTEPIPKHLEQINQWAAGIDIGATSHFVAVPEGCTTTAVREFKSFTPDLYSLAEWLKECGIQTIAMESTGVYWIPVYELLEEKGFEVKLVDARRVKNVSGRKTDVLDCQWIQQLHTYGLLNGAFRPDNEICALRSYVRQRSMLIRSASRYIQQMQKALTQMNLQLHHVITDITGDTGMRIIRAIINGEREPALLANHRDPRCKSSKEDIEASLTGNYREEHLFTLRQSLELYDYFQEKIQACDSEIEKSLSGFSTNTLGKDFSVERLKFNKKKVSKNAPAFNLRKELYRLTGVDLLAVPGINNISALQLLSEIGFDMTRWKNSKQFSSWLGLCPGNKVSGGKHLSGKTKPSNNKAAATLRMAASTLYRSQTSLGAYLRRLKSRIGPMKAITATAHKLAIIIYNMLRHGVDYIESGQAYYDEKYRERMIKNLKRKATEFGMSLIENQINFAPNIN</sequence>
<dbReference type="NCBIfam" id="NF033542">
    <property type="entry name" value="transpos_IS110"/>
    <property type="match status" value="1"/>
</dbReference>
<dbReference type="InterPro" id="IPR002525">
    <property type="entry name" value="Transp_IS110-like_N"/>
</dbReference>
<dbReference type="Pfam" id="PF01548">
    <property type="entry name" value="DEDD_Tnp_IS110"/>
    <property type="match status" value="1"/>
</dbReference>
<dbReference type="PANTHER" id="PTHR33055">
    <property type="entry name" value="TRANSPOSASE FOR INSERTION SEQUENCE ELEMENT IS1111A"/>
    <property type="match status" value="1"/>
</dbReference>
<dbReference type="PANTHER" id="PTHR33055:SF13">
    <property type="entry name" value="TRANSPOSASE"/>
    <property type="match status" value="1"/>
</dbReference>
<dbReference type="RefSeq" id="WP_014844753.1">
    <property type="nucleotide sequence ID" value="NZ_CP014759.1"/>
</dbReference>
<reference evidence="3 4" key="1">
    <citation type="submission" date="2018-06" db="EMBL/GenBank/DDBJ databases">
        <authorList>
            <consortium name="Pathogen Informatics"/>
            <person name="Doyle S."/>
        </authorList>
    </citation>
    <scope>NUCLEOTIDE SEQUENCE [LARGE SCALE GENOMIC DNA]</scope>
    <source>
        <strain evidence="3 4">NCTC12000</strain>
    </source>
</reference>
<organism evidence="3 4">
    <name type="scientific">Legionella pneumophila</name>
    <dbReference type="NCBI Taxonomy" id="446"/>
    <lineage>
        <taxon>Bacteria</taxon>
        <taxon>Pseudomonadati</taxon>
        <taxon>Pseudomonadota</taxon>
        <taxon>Gammaproteobacteria</taxon>
        <taxon>Legionellales</taxon>
        <taxon>Legionellaceae</taxon>
        <taxon>Legionella</taxon>
    </lineage>
</organism>
<dbReference type="Proteomes" id="UP000254631">
    <property type="component" value="Unassembled WGS sequence"/>
</dbReference>
<feature type="domain" description="Transposase IS110-like N-terminal" evidence="1">
    <location>
        <begin position="33"/>
        <end position="177"/>
    </location>
</feature>
<evidence type="ECO:0000259" key="1">
    <source>
        <dbReference type="Pfam" id="PF01548"/>
    </source>
</evidence>
<feature type="domain" description="Transposase IS116/IS110/IS902 C-terminal" evidence="2">
    <location>
        <begin position="311"/>
        <end position="391"/>
    </location>
</feature>
<gene>
    <name evidence="3" type="ORF">NCTC12000_02882</name>
</gene>
<name>A0A378KGE1_LEGPN</name>
<accession>A0A378KGE1</accession>
<evidence type="ECO:0000313" key="4">
    <source>
        <dbReference type="Proteomes" id="UP000254631"/>
    </source>
</evidence>